<dbReference type="EMBL" id="JAMZMK010000236">
    <property type="protein sequence ID" value="KAI7756890.1"/>
    <property type="molecule type" value="Genomic_DNA"/>
</dbReference>
<dbReference type="PANTHER" id="PTHR47364">
    <property type="entry name" value="CYSTEINE PROTEINASE INHIBITOR 5"/>
    <property type="match status" value="1"/>
</dbReference>
<accession>A0AAD5DFN7</accession>
<dbReference type="GO" id="GO:0004869">
    <property type="term" value="F:cysteine-type endopeptidase inhibitor activity"/>
    <property type="evidence" value="ECO:0007669"/>
    <property type="project" value="UniProtKB-KW"/>
</dbReference>
<dbReference type="InterPro" id="IPR046350">
    <property type="entry name" value="Cystatin_sf"/>
</dbReference>
<reference evidence="5" key="1">
    <citation type="submission" date="2022-06" db="EMBL/GenBank/DDBJ databases">
        <title>Uncovering the hologenomic basis of an extraordinary plant invasion.</title>
        <authorList>
            <person name="Bieker V.C."/>
            <person name="Martin M.D."/>
            <person name="Gilbert T."/>
            <person name="Hodgins K."/>
            <person name="Battlay P."/>
            <person name="Petersen B."/>
            <person name="Wilson J."/>
        </authorList>
    </citation>
    <scope>NUCLEOTIDE SEQUENCE</scope>
    <source>
        <strain evidence="5">AA19_3_7</strain>
        <tissue evidence="5">Leaf</tissue>
    </source>
</reference>
<dbReference type="AlphaFoldDB" id="A0AAD5DFN7"/>
<keyword evidence="1" id="KW-0646">Protease inhibitor</keyword>
<dbReference type="SUPFAM" id="SSF54403">
    <property type="entry name" value="Cystatin/monellin"/>
    <property type="match status" value="1"/>
</dbReference>
<keyword evidence="6" id="KW-1185">Reference proteome</keyword>
<feature type="signal peptide" evidence="3">
    <location>
        <begin position="1"/>
        <end position="20"/>
    </location>
</feature>
<dbReference type="Proteomes" id="UP001206925">
    <property type="component" value="Unassembled WGS sequence"/>
</dbReference>
<dbReference type="InterPro" id="IPR000010">
    <property type="entry name" value="Cystatin_dom"/>
</dbReference>
<evidence type="ECO:0000259" key="4">
    <source>
        <dbReference type="SMART" id="SM00043"/>
    </source>
</evidence>
<protein>
    <recommendedName>
        <fullName evidence="4">Cystatin domain-containing protein</fullName>
    </recommendedName>
</protein>
<name>A0AAD5DFN7_AMBAR</name>
<evidence type="ECO:0000256" key="2">
    <source>
        <dbReference type="ARBA" id="ARBA00022704"/>
    </source>
</evidence>
<organism evidence="5 6">
    <name type="scientific">Ambrosia artemisiifolia</name>
    <name type="common">Common ragweed</name>
    <dbReference type="NCBI Taxonomy" id="4212"/>
    <lineage>
        <taxon>Eukaryota</taxon>
        <taxon>Viridiplantae</taxon>
        <taxon>Streptophyta</taxon>
        <taxon>Embryophyta</taxon>
        <taxon>Tracheophyta</taxon>
        <taxon>Spermatophyta</taxon>
        <taxon>Magnoliopsida</taxon>
        <taxon>eudicotyledons</taxon>
        <taxon>Gunneridae</taxon>
        <taxon>Pentapetalae</taxon>
        <taxon>asterids</taxon>
        <taxon>campanulids</taxon>
        <taxon>Asterales</taxon>
        <taxon>Asteraceae</taxon>
        <taxon>Asteroideae</taxon>
        <taxon>Heliantheae alliance</taxon>
        <taxon>Heliantheae</taxon>
        <taxon>Ambrosia</taxon>
    </lineage>
</organism>
<keyword evidence="2" id="KW-0789">Thiol protease inhibitor</keyword>
<gene>
    <name evidence="5" type="ORF">M8C21_030304</name>
</gene>
<evidence type="ECO:0000313" key="5">
    <source>
        <dbReference type="EMBL" id="KAI7756890.1"/>
    </source>
</evidence>
<dbReference type="CDD" id="cd00042">
    <property type="entry name" value="CY"/>
    <property type="match status" value="1"/>
</dbReference>
<dbReference type="Pfam" id="PF16845">
    <property type="entry name" value="SQAPI"/>
    <property type="match status" value="1"/>
</dbReference>
<dbReference type="PANTHER" id="PTHR47364:SF2">
    <property type="entry name" value="CYSTEINE PROTEINASE INHIBITOR 5"/>
    <property type="match status" value="1"/>
</dbReference>
<dbReference type="SMART" id="SM00043">
    <property type="entry name" value="CY"/>
    <property type="match status" value="1"/>
</dbReference>
<dbReference type="Gene3D" id="3.10.450.10">
    <property type="match status" value="1"/>
</dbReference>
<feature type="chain" id="PRO_5042003937" description="Cystatin domain-containing protein" evidence="3">
    <location>
        <begin position="21"/>
        <end position="118"/>
    </location>
</feature>
<evidence type="ECO:0000313" key="6">
    <source>
        <dbReference type="Proteomes" id="UP001206925"/>
    </source>
</evidence>
<proteinExistence type="predicted"/>
<feature type="domain" description="Cystatin" evidence="4">
    <location>
        <begin position="27"/>
        <end position="116"/>
    </location>
</feature>
<comment type="caution">
    <text evidence="5">The sequence shown here is derived from an EMBL/GenBank/DDBJ whole genome shotgun (WGS) entry which is preliminary data.</text>
</comment>
<keyword evidence="3" id="KW-0732">Signal</keyword>
<sequence length="118" mass="13137">MQKKLFITLLLIAIFHKSSAVLRGGGSLVSTWKPIPDVNNPSVVSLGRFAVDENNKLARKSLKFKKVVKGDQQVVAGMNYKLKITVVDGVADKNYEAVVWDKPWEKLRKLVSFKGPVV</sequence>
<evidence type="ECO:0000256" key="1">
    <source>
        <dbReference type="ARBA" id="ARBA00022690"/>
    </source>
</evidence>
<evidence type="ECO:0000256" key="3">
    <source>
        <dbReference type="SAM" id="SignalP"/>
    </source>
</evidence>